<dbReference type="GO" id="GO:0015112">
    <property type="term" value="F:nitrate transmembrane transporter activity"/>
    <property type="evidence" value="ECO:0007669"/>
    <property type="project" value="TreeGrafter"/>
</dbReference>
<keyword evidence="1" id="KW-0472">Membrane</keyword>
<keyword evidence="3" id="KW-1185">Reference proteome</keyword>
<dbReference type="PIRSF" id="PIRSF012939">
    <property type="entry name" value="Transpt_NO3_Nar2"/>
    <property type="match status" value="1"/>
</dbReference>
<dbReference type="AlphaFoldDB" id="A0AA38U3W7"/>
<evidence type="ECO:0000313" key="3">
    <source>
        <dbReference type="Proteomes" id="UP001172457"/>
    </source>
</evidence>
<comment type="similarity">
    <text evidence="1">Belongs to the NAR2 family.</text>
</comment>
<dbReference type="Pfam" id="PF16974">
    <property type="entry name" value="NAR2"/>
    <property type="match status" value="1"/>
</dbReference>
<sequence length="203" mass="22658">MEVHFVVVVLLLLSCFATASYAQHEHEEHEHEHLLSSLNQSLIVSTTSTPGQVLKTGVDQVTVTWSYNQTLPSARDSNYTTVEVKLCYAPVSQGGRDDRKTDDNLLNDKTCPLDIMDGPYERSNNSFVWTIPRDIPTATYFVRVYVIDPDEHEVAYGQSTDALKTSNLFQIDGVTDNQVSAGWPTFGKASGYGYAWLCVLFLV</sequence>
<dbReference type="GO" id="GO:0042128">
    <property type="term" value="P:nitrate assimilation"/>
    <property type="evidence" value="ECO:0007669"/>
    <property type="project" value="UniProtKB-UniRule"/>
</dbReference>
<dbReference type="PANTHER" id="PTHR34806:SF11">
    <property type="entry name" value="HIGH-AFFINITY NITRATE TRANSPORTER"/>
    <property type="match status" value="1"/>
</dbReference>
<gene>
    <name evidence="2" type="ORF">OSB04_004274</name>
</gene>
<keyword evidence="1" id="KW-0732">Signal</keyword>
<organism evidence="2 3">
    <name type="scientific">Centaurea solstitialis</name>
    <name type="common">yellow star-thistle</name>
    <dbReference type="NCBI Taxonomy" id="347529"/>
    <lineage>
        <taxon>Eukaryota</taxon>
        <taxon>Viridiplantae</taxon>
        <taxon>Streptophyta</taxon>
        <taxon>Embryophyta</taxon>
        <taxon>Tracheophyta</taxon>
        <taxon>Spermatophyta</taxon>
        <taxon>Magnoliopsida</taxon>
        <taxon>eudicotyledons</taxon>
        <taxon>Gunneridae</taxon>
        <taxon>Pentapetalae</taxon>
        <taxon>asterids</taxon>
        <taxon>campanulids</taxon>
        <taxon>Asterales</taxon>
        <taxon>Asteraceae</taxon>
        <taxon>Carduoideae</taxon>
        <taxon>Cardueae</taxon>
        <taxon>Centaureinae</taxon>
        <taxon>Centaurea</taxon>
    </lineage>
</organism>
<keyword evidence="1" id="KW-0534">Nitrate assimilation</keyword>
<keyword evidence="1" id="KW-1003">Cell membrane</keyword>
<evidence type="ECO:0000313" key="2">
    <source>
        <dbReference type="EMBL" id="KAJ9568308.1"/>
    </source>
</evidence>
<dbReference type="GO" id="GO:0005886">
    <property type="term" value="C:plasma membrane"/>
    <property type="evidence" value="ECO:0007669"/>
    <property type="project" value="UniProtKB-UniRule"/>
</dbReference>
<dbReference type="PANTHER" id="PTHR34806">
    <property type="entry name" value="HIGH-AFFINITY NITRATE TRANSPORTER 3.2"/>
    <property type="match status" value="1"/>
</dbReference>
<comment type="function">
    <text evidence="1">Involved in nitrate transport.</text>
</comment>
<feature type="signal peptide" evidence="1">
    <location>
        <begin position="1"/>
        <end position="22"/>
    </location>
</feature>
<reference evidence="2" key="1">
    <citation type="submission" date="2023-03" db="EMBL/GenBank/DDBJ databases">
        <title>Chromosome-scale reference genome and RAD-based genetic map of yellow starthistle (Centaurea solstitialis) reveal putative structural variation and QTLs associated with invader traits.</title>
        <authorList>
            <person name="Reatini B."/>
            <person name="Cang F.A."/>
            <person name="Jiang Q."/>
            <person name="Mckibben M.T.W."/>
            <person name="Barker M.S."/>
            <person name="Rieseberg L.H."/>
            <person name="Dlugosch K.M."/>
        </authorList>
    </citation>
    <scope>NUCLEOTIDE SEQUENCE</scope>
    <source>
        <strain evidence="2">CAN-66</strain>
        <tissue evidence="2">Leaf</tissue>
    </source>
</reference>
<dbReference type="Proteomes" id="UP001172457">
    <property type="component" value="Chromosome 1"/>
</dbReference>
<dbReference type="EMBL" id="JARYMX010000001">
    <property type="protein sequence ID" value="KAJ9568308.1"/>
    <property type="molecule type" value="Genomic_DNA"/>
</dbReference>
<evidence type="ECO:0000256" key="1">
    <source>
        <dbReference type="PIRNR" id="PIRNR012939"/>
    </source>
</evidence>
<protein>
    <recommendedName>
        <fullName evidence="1">High-affinity nitrate transporter</fullName>
    </recommendedName>
</protein>
<feature type="chain" id="PRO_5041501359" description="High-affinity nitrate transporter" evidence="1">
    <location>
        <begin position="23"/>
        <end position="203"/>
    </location>
</feature>
<dbReference type="InterPro" id="IPR016605">
    <property type="entry name" value="Transptr_NO3_Nar2"/>
</dbReference>
<accession>A0AA38U3W7</accession>
<comment type="caution">
    <text evidence="2">The sequence shown here is derived from an EMBL/GenBank/DDBJ whole genome shotgun (WGS) entry which is preliminary data.</text>
</comment>
<name>A0AA38U3W7_9ASTR</name>
<dbReference type="GO" id="GO:0010167">
    <property type="term" value="P:response to nitrate"/>
    <property type="evidence" value="ECO:0007669"/>
    <property type="project" value="UniProtKB-UniRule"/>
</dbReference>
<proteinExistence type="inferred from homology"/>